<dbReference type="InterPro" id="IPR018524">
    <property type="entry name" value="DNA/RNA_endonuclease_AS"/>
</dbReference>
<dbReference type="GO" id="GO:0004519">
    <property type="term" value="F:endonuclease activity"/>
    <property type="evidence" value="ECO:0007669"/>
    <property type="project" value="UniProtKB-UniRule"/>
</dbReference>
<dbReference type="SMART" id="SM00892">
    <property type="entry name" value="Endonuclease_NS"/>
    <property type="match status" value="1"/>
</dbReference>
<feature type="active site" description="Proton acceptor" evidence="12">
    <location>
        <position position="189"/>
    </location>
</feature>
<keyword evidence="18" id="KW-1185">Reference proteome</keyword>
<protein>
    <recommendedName>
        <fullName evidence="14">Endonuclease</fullName>
        <ecNumber evidence="14">3.1.30.-</ecNumber>
    </recommendedName>
</protein>
<dbReference type="FunFam" id="3.40.570.10:FF:000002">
    <property type="entry name" value="Endonuclease G, mitochondrial"/>
    <property type="match status" value="1"/>
</dbReference>
<evidence type="ECO:0000256" key="4">
    <source>
        <dbReference type="ARBA" id="ARBA00022722"/>
    </source>
</evidence>
<keyword evidence="7 14" id="KW-0378">Hydrolase</keyword>
<evidence type="ECO:0000256" key="6">
    <source>
        <dbReference type="ARBA" id="ARBA00022759"/>
    </source>
</evidence>
<evidence type="ECO:0000256" key="8">
    <source>
        <dbReference type="ARBA" id="ARBA00022842"/>
    </source>
</evidence>
<dbReference type="PROSITE" id="PS01070">
    <property type="entry name" value="NUCLEASE_NON_SPEC"/>
    <property type="match status" value="1"/>
</dbReference>
<keyword evidence="8" id="KW-0460">Magnesium</keyword>
<keyword evidence="6 14" id="KW-0255">Endonuclease</keyword>
<evidence type="ECO:0000313" key="17">
    <source>
        <dbReference type="EMBL" id="KAL1505682.1"/>
    </source>
</evidence>
<evidence type="ECO:0000256" key="3">
    <source>
        <dbReference type="ARBA" id="ARBA00010052"/>
    </source>
</evidence>
<evidence type="ECO:0000256" key="11">
    <source>
        <dbReference type="ARBA" id="ARBA00023157"/>
    </source>
</evidence>
<keyword evidence="9" id="KW-0809">Transit peptide</keyword>
<dbReference type="CDD" id="cd00091">
    <property type="entry name" value="NUC"/>
    <property type="match status" value="1"/>
</dbReference>
<evidence type="ECO:0000256" key="13">
    <source>
        <dbReference type="PIRSR" id="PIRSR640255-2"/>
    </source>
</evidence>
<dbReference type="SMART" id="SM00477">
    <property type="entry name" value="NUC"/>
    <property type="match status" value="1"/>
</dbReference>
<dbReference type="GO" id="GO:0016787">
    <property type="term" value="F:hydrolase activity"/>
    <property type="evidence" value="ECO:0007669"/>
    <property type="project" value="UniProtKB-KW"/>
</dbReference>
<dbReference type="PANTHER" id="PTHR13966">
    <property type="entry name" value="ENDONUCLEASE RELATED"/>
    <property type="match status" value="1"/>
</dbReference>
<feature type="binding site" evidence="13">
    <location>
        <position position="221"/>
    </location>
    <ligand>
        <name>Mg(2+)</name>
        <dbReference type="ChEBI" id="CHEBI:18420"/>
        <note>catalytic</note>
    </ligand>
</feature>
<gene>
    <name evidence="17" type="ORF">ABEB36_005188</name>
</gene>
<proteinExistence type="inferred from homology"/>
<reference evidence="17 18" key="1">
    <citation type="submission" date="2024-05" db="EMBL/GenBank/DDBJ databases">
        <title>Genetic variation in Jamaican populations of the coffee berry borer (Hypothenemus hampei).</title>
        <authorList>
            <person name="Errbii M."/>
            <person name="Myrie A."/>
        </authorList>
    </citation>
    <scope>NUCLEOTIDE SEQUENCE [LARGE SCALE GENOMIC DNA]</scope>
    <source>
        <strain evidence="17">JA-Hopewell-2020-01-JO</strain>
        <tissue evidence="17">Whole body</tissue>
    </source>
</reference>
<dbReference type="InterPro" id="IPR044925">
    <property type="entry name" value="His-Me_finger_sf"/>
</dbReference>
<dbReference type="Gene3D" id="3.40.570.10">
    <property type="entry name" value="Extracellular Endonuclease, subunit A"/>
    <property type="match status" value="1"/>
</dbReference>
<dbReference type="EMBL" id="JBDJPC010000004">
    <property type="protein sequence ID" value="KAL1505682.1"/>
    <property type="molecule type" value="Genomic_DNA"/>
</dbReference>
<evidence type="ECO:0000259" key="15">
    <source>
        <dbReference type="SMART" id="SM00477"/>
    </source>
</evidence>
<comment type="cofactor">
    <cofactor evidence="1 14">
        <name>Mg(2+)</name>
        <dbReference type="ChEBI" id="CHEBI:18420"/>
    </cofactor>
</comment>
<dbReference type="InterPro" id="IPR044929">
    <property type="entry name" value="DNA/RNA_non-sp_Endonuclease_sf"/>
</dbReference>
<feature type="domain" description="DNA/RNA non-specific endonuclease/pyrophosphatase/phosphodiesterase" evidence="16">
    <location>
        <begin position="123"/>
        <end position="334"/>
    </location>
</feature>
<evidence type="ECO:0000256" key="1">
    <source>
        <dbReference type="ARBA" id="ARBA00001946"/>
    </source>
</evidence>
<evidence type="ECO:0000256" key="2">
    <source>
        <dbReference type="ARBA" id="ARBA00004173"/>
    </source>
</evidence>
<evidence type="ECO:0000256" key="10">
    <source>
        <dbReference type="ARBA" id="ARBA00023128"/>
    </source>
</evidence>
<evidence type="ECO:0000259" key="16">
    <source>
        <dbReference type="SMART" id="SM00892"/>
    </source>
</evidence>
<feature type="domain" description="ENPP1-3/EXOG-like endonuclease/phosphodiesterase" evidence="15">
    <location>
        <begin position="124"/>
        <end position="334"/>
    </location>
</feature>
<sequence length="344" mass="39402">MTYQKVRFLLMCSSTISTTFIAGIHYERHISSQKICKPVSSDLPIFSIMSHSPKANSNTEIFLNNLYDIIHKFIPKSFGIIEAASPINQPSYSDETNKLGTINSNRVSQIMKYGYPGMSNIISYNDYVLSYDKRNRVAHWVLEHLTEASVKKNDEVDRSKCNFAEAEHVHAYFRSYNSDYKGSGYDRGHLAAAGNHKTHQKLVEETFYLTNIAPQVGKGFNRDSWNRLEKYVRKLTKIYPNVYCCTGPLYLPKKDSNGKTYVKYEVIGTHHVAVPTHFFKVVVGETKEGNLEMESYVMENTVIDDNISLRSFQVPVDFVERSAGLLFFDNMTKSRFLKINGKKM</sequence>
<dbReference type="Pfam" id="PF01223">
    <property type="entry name" value="Endonuclease_NS"/>
    <property type="match status" value="1"/>
</dbReference>
<keyword evidence="5 13" id="KW-0479">Metal-binding</keyword>
<dbReference type="PANTHER" id="PTHR13966:SF5">
    <property type="entry name" value="ENDONUCLEASE G, MITOCHONDRIAL"/>
    <property type="match status" value="1"/>
</dbReference>
<organism evidence="17 18">
    <name type="scientific">Hypothenemus hampei</name>
    <name type="common">Coffee berry borer</name>
    <dbReference type="NCBI Taxonomy" id="57062"/>
    <lineage>
        <taxon>Eukaryota</taxon>
        <taxon>Metazoa</taxon>
        <taxon>Ecdysozoa</taxon>
        <taxon>Arthropoda</taxon>
        <taxon>Hexapoda</taxon>
        <taxon>Insecta</taxon>
        <taxon>Pterygota</taxon>
        <taxon>Neoptera</taxon>
        <taxon>Endopterygota</taxon>
        <taxon>Coleoptera</taxon>
        <taxon>Polyphaga</taxon>
        <taxon>Cucujiformia</taxon>
        <taxon>Curculionidae</taxon>
        <taxon>Scolytinae</taxon>
        <taxon>Hypothenemus</taxon>
    </lineage>
</organism>
<evidence type="ECO:0000256" key="9">
    <source>
        <dbReference type="ARBA" id="ARBA00022946"/>
    </source>
</evidence>
<dbReference type="InterPro" id="IPR040255">
    <property type="entry name" value="Non-specific_endonuclease"/>
</dbReference>
<dbReference type="Proteomes" id="UP001566132">
    <property type="component" value="Unassembled WGS sequence"/>
</dbReference>
<keyword evidence="11" id="KW-1015">Disulfide bond</keyword>
<dbReference type="AlphaFoldDB" id="A0ABD1EXC1"/>
<dbReference type="GO" id="GO:0005739">
    <property type="term" value="C:mitochondrion"/>
    <property type="evidence" value="ECO:0007669"/>
    <property type="project" value="UniProtKB-SubCell"/>
</dbReference>
<keyword evidence="4 14" id="KW-0540">Nuclease</keyword>
<evidence type="ECO:0000313" key="18">
    <source>
        <dbReference type="Proteomes" id="UP001566132"/>
    </source>
</evidence>
<dbReference type="EC" id="3.1.30.-" evidence="14"/>
<comment type="subcellular location">
    <subcellularLocation>
        <location evidence="2">Mitochondrion</location>
    </subcellularLocation>
</comment>
<dbReference type="GO" id="GO:0046872">
    <property type="term" value="F:metal ion binding"/>
    <property type="evidence" value="ECO:0007669"/>
    <property type="project" value="UniProtKB-KW"/>
</dbReference>
<dbReference type="InterPro" id="IPR020821">
    <property type="entry name" value="ENPP1-3/EXOG-like_nuc-like"/>
</dbReference>
<comment type="similarity">
    <text evidence="3 14">Belongs to the DNA/RNA non-specific endonuclease family.</text>
</comment>
<dbReference type="SUPFAM" id="SSF54060">
    <property type="entry name" value="His-Me finger endonucleases"/>
    <property type="match status" value="1"/>
</dbReference>
<keyword evidence="10" id="KW-0496">Mitochondrion</keyword>
<name>A0ABD1EXC1_HYPHA</name>
<evidence type="ECO:0000256" key="5">
    <source>
        <dbReference type="ARBA" id="ARBA00022723"/>
    </source>
</evidence>
<dbReference type="InterPro" id="IPR001604">
    <property type="entry name" value="Endo_G_ENPP1-like_dom"/>
</dbReference>
<evidence type="ECO:0000256" key="12">
    <source>
        <dbReference type="PIRSR" id="PIRSR640255-1"/>
    </source>
</evidence>
<comment type="caution">
    <text evidence="17">The sequence shown here is derived from an EMBL/GenBank/DDBJ whole genome shotgun (WGS) entry which is preliminary data.</text>
</comment>
<accession>A0ABD1EXC1</accession>
<evidence type="ECO:0000256" key="14">
    <source>
        <dbReference type="RuleBase" id="RU366055"/>
    </source>
</evidence>
<evidence type="ECO:0000256" key="7">
    <source>
        <dbReference type="ARBA" id="ARBA00022801"/>
    </source>
</evidence>